<dbReference type="EMBL" id="WWCT01000008">
    <property type="protein sequence ID" value="MYN27134.1"/>
    <property type="molecule type" value="Genomic_DNA"/>
</dbReference>
<keyword evidence="6" id="KW-0812">Transmembrane</keyword>
<keyword evidence="6" id="KW-0472">Membrane</keyword>
<sequence>MKPKKWIAVVLSILAAPLAFLYVGAPRWALLSFVAGLVVGTAGFLVPGHQSPLLFGLVSVALTVLWIWRAYRFAGERTFDEQRPWHSRWYGLVGVAVAASIVMVSLRVFLYEPFKIPSSAMIPALPVGANVMVQKWGFGYYGSMGHRLGHGAIWAPLERGDILVFDFPVDPSQSYIKRVVGLPGDKIVYRDKHVLVNGVDGRGQELKDYLDDERLMYLKRYREKFGQQEHDILLREQAPARVPRGDLALPKECTDDGETLSCTVPAASYFVMGDNRDNSMDSRFWGFVPASAVIGKVVYVAMPRN</sequence>
<dbReference type="NCBIfam" id="TIGR02227">
    <property type="entry name" value="sigpep_I_bact"/>
    <property type="match status" value="1"/>
</dbReference>
<dbReference type="Gene3D" id="2.10.109.10">
    <property type="entry name" value="Umud Fragment, subunit A"/>
    <property type="match status" value="1"/>
</dbReference>
<dbReference type="PROSITE" id="PS00760">
    <property type="entry name" value="SPASE_I_2"/>
    <property type="match status" value="1"/>
</dbReference>
<dbReference type="InterPro" id="IPR019533">
    <property type="entry name" value="Peptidase_S26"/>
</dbReference>
<dbReference type="CDD" id="cd06530">
    <property type="entry name" value="S26_SPase_I"/>
    <property type="match status" value="1"/>
</dbReference>
<keyword evidence="9" id="KW-1185">Reference proteome</keyword>
<feature type="transmembrane region" description="Helical" evidence="6">
    <location>
        <begin position="52"/>
        <end position="68"/>
    </location>
</feature>
<comment type="caution">
    <text evidence="8">The sequence shown here is derived from an EMBL/GenBank/DDBJ whole genome shotgun (WGS) entry which is preliminary data.</text>
</comment>
<name>A0ABW9W030_9BURK</name>
<organism evidence="8 9">
    <name type="scientific">Duganella levis</name>
    <dbReference type="NCBI Taxonomy" id="2692169"/>
    <lineage>
        <taxon>Bacteria</taxon>
        <taxon>Pseudomonadati</taxon>
        <taxon>Pseudomonadota</taxon>
        <taxon>Betaproteobacteria</taxon>
        <taxon>Burkholderiales</taxon>
        <taxon>Oxalobacteraceae</taxon>
        <taxon>Telluria group</taxon>
        <taxon>Duganella</taxon>
    </lineage>
</organism>
<evidence type="ECO:0000256" key="5">
    <source>
        <dbReference type="ARBA" id="ARBA00022801"/>
    </source>
</evidence>
<dbReference type="InterPro" id="IPR000223">
    <property type="entry name" value="Pept_S26A_signal_pept_1"/>
</dbReference>
<dbReference type="InterPro" id="IPR036286">
    <property type="entry name" value="LexA/Signal_pep-like_sf"/>
</dbReference>
<dbReference type="RefSeq" id="WP_161055124.1">
    <property type="nucleotide sequence ID" value="NZ_WWCT01000008.1"/>
</dbReference>
<dbReference type="EC" id="3.4.21.89" evidence="3 6"/>
<dbReference type="InterPro" id="IPR019758">
    <property type="entry name" value="Pept_S26A_signal_pept_1_CS"/>
</dbReference>
<comment type="subcellular location">
    <subcellularLocation>
        <location evidence="6">Membrane</location>
        <topology evidence="6">Single-pass type II membrane protein</topology>
    </subcellularLocation>
</comment>
<dbReference type="PROSITE" id="PS00761">
    <property type="entry name" value="SPASE_I_3"/>
    <property type="match status" value="1"/>
</dbReference>
<dbReference type="Proteomes" id="UP000642144">
    <property type="component" value="Unassembled WGS sequence"/>
</dbReference>
<feature type="transmembrane region" description="Helical" evidence="6">
    <location>
        <begin position="6"/>
        <end position="23"/>
    </location>
</feature>
<keyword evidence="6" id="KW-1133">Transmembrane helix</keyword>
<keyword evidence="6" id="KW-0645">Protease</keyword>
<dbReference type="InterPro" id="IPR019757">
    <property type="entry name" value="Pept_S26A_signal_pept_1_Lys-AS"/>
</dbReference>
<evidence type="ECO:0000256" key="1">
    <source>
        <dbReference type="ARBA" id="ARBA00000677"/>
    </source>
</evidence>
<proteinExistence type="inferred from homology"/>
<dbReference type="PANTHER" id="PTHR43390">
    <property type="entry name" value="SIGNAL PEPTIDASE I"/>
    <property type="match status" value="1"/>
</dbReference>
<protein>
    <recommendedName>
        <fullName evidence="4 6">Signal peptidase I</fullName>
        <ecNumber evidence="3 6">3.4.21.89</ecNumber>
    </recommendedName>
</protein>
<dbReference type="PANTHER" id="PTHR43390:SF1">
    <property type="entry name" value="CHLOROPLAST PROCESSING PEPTIDASE"/>
    <property type="match status" value="1"/>
</dbReference>
<evidence type="ECO:0000256" key="4">
    <source>
        <dbReference type="ARBA" id="ARBA00019232"/>
    </source>
</evidence>
<gene>
    <name evidence="8" type="primary">lepB</name>
    <name evidence="8" type="ORF">GTP69_12005</name>
</gene>
<evidence type="ECO:0000256" key="2">
    <source>
        <dbReference type="ARBA" id="ARBA00009370"/>
    </source>
</evidence>
<keyword evidence="5 6" id="KW-0378">Hydrolase</keyword>
<evidence type="ECO:0000259" key="7">
    <source>
        <dbReference type="Pfam" id="PF10502"/>
    </source>
</evidence>
<evidence type="ECO:0000313" key="9">
    <source>
        <dbReference type="Proteomes" id="UP000642144"/>
    </source>
</evidence>
<dbReference type="Pfam" id="PF10502">
    <property type="entry name" value="Peptidase_S26"/>
    <property type="match status" value="1"/>
</dbReference>
<accession>A0ABW9W030</accession>
<dbReference type="SUPFAM" id="SSF51306">
    <property type="entry name" value="LexA/Signal peptidase"/>
    <property type="match status" value="1"/>
</dbReference>
<feature type="transmembrane region" description="Helical" evidence="6">
    <location>
        <begin position="89"/>
        <end position="110"/>
    </location>
</feature>
<evidence type="ECO:0000256" key="6">
    <source>
        <dbReference type="RuleBase" id="RU362042"/>
    </source>
</evidence>
<feature type="domain" description="Peptidase S26" evidence="7">
    <location>
        <begin position="94"/>
        <end position="300"/>
    </location>
</feature>
<comment type="caution">
    <text evidence="6">Lacks conserved residue(s) required for the propagation of feature annotation.</text>
</comment>
<dbReference type="GO" id="GO:0009003">
    <property type="term" value="F:signal peptidase activity"/>
    <property type="evidence" value="ECO:0007669"/>
    <property type="project" value="UniProtKB-EC"/>
</dbReference>
<comment type="catalytic activity">
    <reaction evidence="1 6">
        <text>Cleavage of hydrophobic, N-terminal signal or leader sequences from secreted and periplasmic proteins.</text>
        <dbReference type="EC" id="3.4.21.89"/>
    </reaction>
</comment>
<dbReference type="PRINTS" id="PR00727">
    <property type="entry name" value="LEADERPTASE"/>
</dbReference>
<comment type="similarity">
    <text evidence="2 6">Belongs to the peptidase S26 family.</text>
</comment>
<evidence type="ECO:0000256" key="3">
    <source>
        <dbReference type="ARBA" id="ARBA00013208"/>
    </source>
</evidence>
<reference evidence="8 9" key="1">
    <citation type="submission" date="2019-12" db="EMBL/GenBank/DDBJ databases">
        <title>Novel species isolated from a subtropical stream in China.</title>
        <authorList>
            <person name="Lu H."/>
        </authorList>
    </citation>
    <scope>NUCLEOTIDE SEQUENCE [LARGE SCALE GENOMIC DNA]</scope>
    <source>
        <strain evidence="8 9">CY42W</strain>
    </source>
</reference>
<evidence type="ECO:0000313" key="8">
    <source>
        <dbReference type="EMBL" id="MYN27134.1"/>
    </source>
</evidence>